<proteinExistence type="inferred from homology"/>
<dbReference type="InterPro" id="IPR028081">
    <property type="entry name" value="Leu-bd"/>
</dbReference>
<gene>
    <name evidence="7" type="ORF">HNP55_004792</name>
</gene>
<organism evidence="7 8">
    <name type="scientific">Roseateles oligotrophus</name>
    <dbReference type="NCBI Taxonomy" id="1769250"/>
    <lineage>
        <taxon>Bacteria</taxon>
        <taxon>Pseudomonadati</taxon>
        <taxon>Pseudomonadota</taxon>
        <taxon>Betaproteobacteria</taxon>
        <taxon>Burkholderiales</taxon>
        <taxon>Sphaerotilaceae</taxon>
        <taxon>Roseateles</taxon>
    </lineage>
</organism>
<dbReference type="InterPro" id="IPR051010">
    <property type="entry name" value="BCAA_transport"/>
</dbReference>
<keyword evidence="4" id="KW-0029">Amino-acid transport</keyword>
<keyword evidence="8" id="KW-1185">Reference proteome</keyword>
<dbReference type="InterPro" id="IPR028082">
    <property type="entry name" value="Peripla_BP_I"/>
</dbReference>
<dbReference type="PANTHER" id="PTHR30483:SF6">
    <property type="entry name" value="PERIPLASMIC BINDING PROTEIN OF ABC TRANSPORTER FOR NATURAL AMINO ACIDS"/>
    <property type="match status" value="1"/>
</dbReference>
<dbReference type="Pfam" id="PF13458">
    <property type="entry name" value="Peripla_BP_6"/>
    <property type="match status" value="1"/>
</dbReference>
<evidence type="ECO:0000256" key="4">
    <source>
        <dbReference type="ARBA" id="ARBA00022970"/>
    </source>
</evidence>
<evidence type="ECO:0000256" key="1">
    <source>
        <dbReference type="ARBA" id="ARBA00010062"/>
    </source>
</evidence>
<name>A0A840LLQ1_9BURK</name>
<dbReference type="PANTHER" id="PTHR30483">
    <property type="entry name" value="LEUCINE-SPECIFIC-BINDING PROTEIN"/>
    <property type="match status" value="1"/>
</dbReference>
<dbReference type="Proteomes" id="UP000562027">
    <property type="component" value="Unassembled WGS sequence"/>
</dbReference>
<dbReference type="Gene3D" id="3.40.50.2300">
    <property type="match status" value="2"/>
</dbReference>
<feature type="chain" id="PRO_5032641787" evidence="5">
    <location>
        <begin position="33"/>
        <end position="421"/>
    </location>
</feature>
<dbReference type="SUPFAM" id="SSF53822">
    <property type="entry name" value="Periplasmic binding protein-like I"/>
    <property type="match status" value="1"/>
</dbReference>
<dbReference type="AlphaFoldDB" id="A0A840LLQ1"/>
<protein>
    <submittedName>
        <fullName evidence="7">Branched-chain amino acid transport system substrate-binding protein</fullName>
    </submittedName>
</protein>
<evidence type="ECO:0000256" key="3">
    <source>
        <dbReference type="ARBA" id="ARBA00022729"/>
    </source>
</evidence>
<keyword evidence="3 5" id="KW-0732">Signal</keyword>
<dbReference type="RefSeq" id="WP_184304860.1">
    <property type="nucleotide sequence ID" value="NZ_JACHLP010000018.1"/>
</dbReference>
<evidence type="ECO:0000313" key="7">
    <source>
        <dbReference type="EMBL" id="MBB4846237.1"/>
    </source>
</evidence>
<evidence type="ECO:0000313" key="8">
    <source>
        <dbReference type="Proteomes" id="UP000562027"/>
    </source>
</evidence>
<comment type="caution">
    <text evidence="7">The sequence shown here is derived from an EMBL/GenBank/DDBJ whole genome shotgun (WGS) entry which is preliminary data.</text>
</comment>
<dbReference type="GO" id="GO:0006865">
    <property type="term" value="P:amino acid transport"/>
    <property type="evidence" value="ECO:0007669"/>
    <property type="project" value="UniProtKB-KW"/>
</dbReference>
<evidence type="ECO:0000256" key="2">
    <source>
        <dbReference type="ARBA" id="ARBA00022448"/>
    </source>
</evidence>
<dbReference type="EMBL" id="JACHLP010000018">
    <property type="protein sequence ID" value="MBB4846237.1"/>
    <property type="molecule type" value="Genomic_DNA"/>
</dbReference>
<feature type="signal peptide" evidence="5">
    <location>
        <begin position="1"/>
        <end position="32"/>
    </location>
</feature>
<feature type="domain" description="Leucine-binding protein" evidence="6">
    <location>
        <begin position="35"/>
        <end position="377"/>
    </location>
</feature>
<sequence length="421" mass="44782">MSIHSSLTKTVRHGLRLHVLATCIALAAGAQAQNIRIGVLATLDGPLALLGQDSMRGAELAVDEFNGQIGTRKIELVKESSNAKPDVAVAKAKKLIEQDKVDFMIGPLSGSEGLAVKEYAKTVPAKTFINGTSAAQELTLRDPAPNMFRFTGDGAQWQAGLGTYVYDVKKYKRVVLVSEDYSFPYSQVAGFAAEFCAKGGKIVEKFWVPLGTKDFSSVIAKIPSGIDAIYIIVSGADAVNFLTQYQQSGGKLPLIGGTPTVDRNVLSTKGGFRKTAIGVVTAGPLSEGNDDPQWVSLVKAYQKKFPDGLGSPSFGALTYYVNMKAALTALATVKGDMNDDQKQFRAALQATVVDTPMGRVSLDANRQGIVDNFISEVAENADGALHLKLVARAKGINQTLGVPRDVFLARGPASRDNPSCP</sequence>
<dbReference type="CDD" id="cd06332">
    <property type="entry name" value="PBP1_aromatic_compounds-like"/>
    <property type="match status" value="1"/>
</dbReference>
<reference evidence="7 8" key="1">
    <citation type="submission" date="2020-08" db="EMBL/GenBank/DDBJ databases">
        <title>Functional genomics of gut bacteria from endangered species of beetles.</title>
        <authorList>
            <person name="Carlos-Shanley C."/>
        </authorList>
    </citation>
    <scope>NUCLEOTIDE SEQUENCE [LARGE SCALE GENOMIC DNA]</scope>
    <source>
        <strain evidence="7 8">S00239</strain>
    </source>
</reference>
<evidence type="ECO:0000256" key="5">
    <source>
        <dbReference type="SAM" id="SignalP"/>
    </source>
</evidence>
<evidence type="ECO:0000259" key="6">
    <source>
        <dbReference type="Pfam" id="PF13458"/>
    </source>
</evidence>
<keyword evidence="2" id="KW-0813">Transport</keyword>
<dbReference type="InterPro" id="IPR000709">
    <property type="entry name" value="Leu_Ile_Val-bd"/>
</dbReference>
<comment type="similarity">
    <text evidence="1">Belongs to the leucine-binding protein family.</text>
</comment>
<dbReference type="PRINTS" id="PR00337">
    <property type="entry name" value="LEUILEVALBP"/>
</dbReference>
<accession>A0A840LLQ1</accession>